<dbReference type="InterPro" id="IPR036097">
    <property type="entry name" value="HisK_dim/P_sf"/>
</dbReference>
<accession>A0A0S6U7R1</accession>
<keyword evidence="13 14" id="KW-0472">Membrane</keyword>
<dbReference type="SMART" id="SM00388">
    <property type="entry name" value="HisKA"/>
    <property type="match status" value="1"/>
</dbReference>
<name>A0A0S6U7R1_CLOBO</name>
<evidence type="ECO:0000256" key="9">
    <source>
        <dbReference type="ARBA" id="ARBA00022777"/>
    </source>
</evidence>
<keyword evidence="9 16" id="KW-0418">Kinase</keyword>
<dbReference type="PRINTS" id="PR01780">
    <property type="entry name" value="LANTIREGPROT"/>
</dbReference>
<dbReference type="CDD" id="cd00082">
    <property type="entry name" value="HisKA"/>
    <property type="match status" value="1"/>
</dbReference>
<dbReference type="InterPro" id="IPR036890">
    <property type="entry name" value="HATPase_C_sf"/>
</dbReference>
<comment type="subcellular location">
    <subcellularLocation>
        <location evidence="2">Cell membrane</location>
        <topology evidence="2">Multi-pass membrane protein</topology>
    </subcellularLocation>
</comment>
<dbReference type="FunFam" id="3.30.565.10:FF:000013">
    <property type="entry name" value="Two-component sensor histidine kinase"/>
    <property type="match status" value="1"/>
</dbReference>
<evidence type="ECO:0000256" key="3">
    <source>
        <dbReference type="ARBA" id="ARBA00012438"/>
    </source>
</evidence>
<keyword evidence="5" id="KW-0597">Phosphoprotein</keyword>
<evidence type="ECO:0000256" key="11">
    <source>
        <dbReference type="ARBA" id="ARBA00022989"/>
    </source>
</evidence>
<dbReference type="InterPro" id="IPR050398">
    <property type="entry name" value="HssS/ArlS-like"/>
</dbReference>
<dbReference type="GO" id="GO:0005524">
    <property type="term" value="F:ATP binding"/>
    <property type="evidence" value="ECO:0007669"/>
    <property type="project" value="UniProtKB-KW"/>
</dbReference>
<proteinExistence type="predicted"/>
<evidence type="ECO:0000313" key="16">
    <source>
        <dbReference type="EMBL" id="GAE03803.1"/>
    </source>
</evidence>
<dbReference type="PANTHER" id="PTHR45528">
    <property type="entry name" value="SENSOR HISTIDINE KINASE CPXA"/>
    <property type="match status" value="1"/>
</dbReference>
<evidence type="ECO:0000256" key="10">
    <source>
        <dbReference type="ARBA" id="ARBA00022840"/>
    </source>
</evidence>
<evidence type="ECO:0000259" key="15">
    <source>
        <dbReference type="PROSITE" id="PS50109"/>
    </source>
</evidence>
<dbReference type="Pfam" id="PF00512">
    <property type="entry name" value="HisKA"/>
    <property type="match status" value="1"/>
</dbReference>
<protein>
    <recommendedName>
        <fullName evidence="3">histidine kinase</fullName>
        <ecNumber evidence="3">2.7.13.3</ecNumber>
    </recommendedName>
</protein>
<dbReference type="SMART" id="SM00387">
    <property type="entry name" value="HATPase_c"/>
    <property type="match status" value="1"/>
</dbReference>
<organism evidence="16">
    <name type="scientific">Clostridium botulinum B str. Osaka05</name>
    <dbReference type="NCBI Taxonomy" id="1407017"/>
    <lineage>
        <taxon>Bacteria</taxon>
        <taxon>Bacillati</taxon>
        <taxon>Bacillota</taxon>
        <taxon>Clostridia</taxon>
        <taxon>Eubacteriales</taxon>
        <taxon>Clostridiaceae</taxon>
        <taxon>Clostridium</taxon>
    </lineage>
</organism>
<gene>
    <name evidence="16" type="ORF">CBO05C_3493</name>
</gene>
<dbReference type="CDD" id="cd00075">
    <property type="entry name" value="HATPase"/>
    <property type="match status" value="1"/>
</dbReference>
<dbReference type="PANTHER" id="PTHR45528:SF1">
    <property type="entry name" value="SENSOR HISTIDINE KINASE CPXA"/>
    <property type="match status" value="1"/>
</dbReference>
<feature type="transmembrane region" description="Helical" evidence="14">
    <location>
        <begin position="171"/>
        <end position="188"/>
    </location>
</feature>
<keyword evidence="12" id="KW-0902">Two-component regulatory system</keyword>
<dbReference type="HOGENOM" id="CLU_000445_89_6_9"/>
<keyword evidence="6" id="KW-0808">Transferase</keyword>
<keyword evidence="10" id="KW-0067">ATP-binding</keyword>
<dbReference type="Proteomes" id="UP000054164">
    <property type="component" value="Unassembled WGS sequence"/>
</dbReference>
<evidence type="ECO:0000256" key="4">
    <source>
        <dbReference type="ARBA" id="ARBA00022475"/>
    </source>
</evidence>
<dbReference type="InterPro" id="IPR005467">
    <property type="entry name" value="His_kinase_dom"/>
</dbReference>
<dbReference type="Pfam" id="PF02518">
    <property type="entry name" value="HATPase_c"/>
    <property type="match status" value="1"/>
</dbReference>
<evidence type="ECO:0000256" key="14">
    <source>
        <dbReference type="SAM" id="Phobius"/>
    </source>
</evidence>
<feature type="transmembrane region" description="Helical" evidence="14">
    <location>
        <begin position="12"/>
        <end position="32"/>
    </location>
</feature>
<dbReference type="InterPro" id="IPR003661">
    <property type="entry name" value="HisK_dim/P_dom"/>
</dbReference>
<sequence length="461" mass="54191">MKRKLRIGLTTELMLLFIIALIITVFGVGIALGRLDISSYNINKFLFPDDFKNEFIIREYKRTVGERVDKFVKENINELKKSHKMDEKLKKEFSYDFRGKTLVYIVNSNGEILSSNNEENFYNVRKSIIKEGLQIKKYENDITINIREIKKVNDNIYILINHDSVIDGDFIIMYTELFVFMIIFAILAKGRLRYIIFIEKGVKKLYSSNFEKKIPLKYNNELTSLAVALNDMGDTIKENKKNEEEFLLNISHDLRTPLTSILGFLNLLKQKKYDTDEEREGYINTIEEQSLYLKTLIDEFFQFSKLKWKNVKLNKENINLQEILRQISDGFYPQLKENSITISMNFPEKPLYKEVDVEKFMRVLENVISNAIKYSYKGTEISLNLYENKDRIVMEFWNTPIEALKEDELDFLFKRFYKKDLSRSNKGAGLGLAIALEVIKLHEGELYAVMKNKKLGIIIKL</sequence>
<dbReference type="Gene3D" id="3.30.565.10">
    <property type="entry name" value="Histidine kinase-like ATPase, C-terminal domain"/>
    <property type="match status" value="1"/>
</dbReference>
<keyword evidence="11 14" id="KW-1133">Transmembrane helix</keyword>
<keyword evidence="7 14" id="KW-0812">Transmembrane</keyword>
<dbReference type="GO" id="GO:0005886">
    <property type="term" value="C:plasma membrane"/>
    <property type="evidence" value="ECO:0007669"/>
    <property type="project" value="UniProtKB-SubCell"/>
</dbReference>
<evidence type="ECO:0000256" key="5">
    <source>
        <dbReference type="ARBA" id="ARBA00022553"/>
    </source>
</evidence>
<dbReference type="InterPro" id="IPR008358">
    <property type="entry name" value="Sig_transdc_His_kin/Pase_MprB"/>
</dbReference>
<reference evidence="16" key="1">
    <citation type="submission" date="2013-10" db="EMBL/GenBank/DDBJ databases">
        <title>Draft genome sequence of Clostridium botulinum type B strain Osaka05.</title>
        <authorList>
            <person name="Sakaguchi Y."/>
            <person name="Hosomi K."/>
            <person name="Uchiyama J."/>
            <person name="Ogura Y."/>
            <person name="Sakaguchi M."/>
            <person name="Kohda T."/>
            <person name="Mukamoto M."/>
            <person name="Misawa N."/>
            <person name="Matsuzaki S."/>
            <person name="Hayashi T."/>
            <person name="Kozaki S."/>
        </authorList>
    </citation>
    <scope>NUCLEOTIDE SEQUENCE</scope>
    <source>
        <strain evidence="16">Osaka05</strain>
    </source>
</reference>
<evidence type="ECO:0000256" key="13">
    <source>
        <dbReference type="ARBA" id="ARBA00023136"/>
    </source>
</evidence>
<dbReference type="AlphaFoldDB" id="A0A0S6U7R1"/>
<evidence type="ECO:0000256" key="2">
    <source>
        <dbReference type="ARBA" id="ARBA00004651"/>
    </source>
</evidence>
<evidence type="ECO:0000256" key="8">
    <source>
        <dbReference type="ARBA" id="ARBA00022741"/>
    </source>
</evidence>
<dbReference type="EC" id="2.7.13.3" evidence="3"/>
<dbReference type="InterPro" id="IPR003594">
    <property type="entry name" value="HATPase_dom"/>
</dbReference>
<dbReference type="SUPFAM" id="SSF47384">
    <property type="entry name" value="Homodimeric domain of signal transducing histidine kinase"/>
    <property type="match status" value="1"/>
</dbReference>
<dbReference type="SUPFAM" id="SSF55874">
    <property type="entry name" value="ATPase domain of HSP90 chaperone/DNA topoisomerase II/histidine kinase"/>
    <property type="match status" value="1"/>
</dbReference>
<dbReference type="GO" id="GO:0000155">
    <property type="term" value="F:phosphorelay sensor kinase activity"/>
    <property type="evidence" value="ECO:0007669"/>
    <property type="project" value="InterPro"/>
</dbReference>
<evidence type="ECO:0000256" key="7">
    <source>
        <dbReference type="ARBA" id="ARBA00022692"/>
    </source>
</evidence>
<keyword evidence="4" id="KW-1003">Cell membrane</keyword>
<keyword evidence="8" id="KW-0547">Nucleotide-binding</keyword>
<comment type="catalytic activity">
    <reaction evidence="1">
        <text>ATP + protein L-histidine = ADP + protein N-phospho-L-histidine.</text>
        <dbReference type="EC" id="2.7.13.3"/>
    </reaction>
</comment>
<dbReference type="EMBL" id="DF384213">
    <property type="protein sequence ID" value="GAE03803.1"/>
    <property type="molecule type" value="Genomic_DNA"/>
</dbReference>
<dbReference type="Gene3D" id="1.10.287.130">
    <property type="match status" value="1"/>
</dbReference>
<evidence type="ECO:0000256" key="1">
    <source>
        <dbReference type="ARBA" id="ARBA00000085"/>
    </source>
</evidence>
<dbReference type="PROSITE" id="PS50109">
    <property type="entry name" value="HIS_KIN"/>
    <property type="match status" value="1"/>
</dbReference>
<evidence type="ECO:0000256" key="12">
    <source>
        <dbReference type="ARBA" id="ARBA00023012"/>
    </source>
</evidence>
<evidence type="ECO:0000256" key="6">
    <source>
        <dbReference type="ARBA" id="ARBA00022679"/>
    </source>
</evidence>
<feature type="domain" description="Histidine kinase" evidence="15">
    <location>
        <begin position="249"/>
        <end position="461"/>
    </location>
</feature>